<keyword evidence="4 8" id="KW-0762">Sugar transport</keyword>
<comment type="caution">
    <text evidence="11">The sequence shown here is derived from an EMBL/GenBank/DDBJ whole genome shotgun (WGS) entry which is preliminary data.</text>
</comment>
<comment type="subcellular location">
    <subcellularLocation>
        <location evidence="1">Cell membrane</location>
        <topology evidence="1">Multi-pass membrane protein</topology>
    </subcellularLocation>
</comment>
<feature type="transmembrane region" description="Helical" evidence="9">
    <location>
        <begin position="132"/>
        <end position="150"/>
    </location>
</feature>
<keyword evidence="2 8" id="KW-0813">Transport</keyword>
<feature type="transmembrane region" description="Helical" evidence="9">
    <location>
        <begin position="171"/>
        <end position="191"/>
    </location>
</feature>
<keyword evidence="3 8" id="KW-1003">Cell membrane</keyword>
<feature type="transmembrane region" description="Helical" evidence="9">
    <location>
        <begin position="65"/>
        <end position="88"/>
    </location>
</feature>
<dbReference type="InterPro" id="IPR003352">
    <property type="entry name" value="PTS_EIIC"/>
</dbReference>
<evidence type="ECO:0000313" key="12">
    <source>
        <dbReference type="Proteomes" id="UP001166402"/>
    </source>
</evidence>
<dbReference type="InterPro" id="IPR004501">
    <property type="entry name" value="PTS_EIIC_3"/>
</dbReference>
<feature type="transmembrane region" description="Helical" evidence="9">
    <location>
        <begin position="231"/>
        <end position="254"/>
    </location>
</feature>
<name>A0ABS4NBB0_9THEO</name>
<gene>
    <name evidence="11" type="ORF">J2Z80_000447</name>
</gene>
<sequence length="420" mass="46026">MDRFIDVLQKRLMPIAKKISDIKFLSALGATFQILLPVILLGSFACLGAFLNIPAWQSFVKNTGLATIFMTIQSLTLSIIALYVAIVLPYQYATKVGMKPLSVTIISFMTFLLITPHKLYTDIPTQWLGYPGLFTAMLISAFTVRFTKLLQDKKIYLRMPEGVPPIVEESFASLVPALFSALLAVFIEAGLAKTSFRSIHQVIYSLIQVPLQGIGLSYPAYLLVQILSTLFMFFGIHGNAVFSIISPLTLAASAENLKALSSGLPLPNIITDSFSVLCQPGGIGGTFGLAFLMAFTAKSKRLKTLGKMAIIPAIFGINEPLLFGIPILLNPLLFIPYILNPIICTTISYLSIALGITPRLSGVIVNWTMPQIVSGFLAQGVPTAILQIVLIIITTLIWIPFFKMVDRQIMLEETEETLVK</sequence>
<dbReference type="InterPro" id="IPR051088">
    <property type="entry name" value="PTS_Sugar-EIIC/EIIB"/>
</dbReference>
<dbReference type="EMBL" id="JAGGLT010000003">
    <property type="protein sequence ID" value="MBP2070947.1"/>
    <property type="molecule type" value="Genomic_DNA"/>
</dbReference>
<evidence type="ECO:0000256" key="8">
    <source>
        <dbReference type="PIRNR" id="PIRNR006351"/>
    </source>
</evidence>
<accession>A0ABS4NBB0</accession>
<feature type="transmembrane region" description="Helical" evidence="9">
    <location>
        <begin position="100"/>
        <end position="120"/>
    </location>
</feature>
<evidence type="ECO:0000256" key="9">
    <source>
        <dbReference type="SAM" id="Phobius"/>
    </source>
</evidence>
<comment type="function">
    <text evidence="8">The phosphoenolpyruvate-dependent sugar phosphotransferase system (PTS), a major carbohydrate active -transport system, catalyzes the phosphorylation of incoming sugar substrates concomitant with their translocation across the cell membrane.</text>
</comment>
<feature type="transmembrane region" description="Helical" evidence="9">
    <location>
        <begin position="384"/>
        <end position="402"/>
    </location>
</feature>
<evidence type="ECO:0000256" key="6">
    <source>
        <dbReference type="ARBA" id="ARBA00022989"/>
    </source>
</evidence>
<proteinExistence type="predicted"/>
<evidence type="ECO:0000256" key="2">
    <source>
        <dbReference type="ARBA" id="ARBA00022448"/>
    </source>
</evidence>
<keyword evidence="5 9" id="KW-0812">Transmembrane</keyword>
<evidence type="ECO:0000256" key="1">
    <source>
        <dbReference type="ARBA" id="ARBA00004651"/>
    </source>
</evidence>
<feature type="domain" description="PTS EIIC type-3" evidence="10">
    <location>
        <begin position="8"/>
        <end position="401"/>
    </location>
</feature>
<evidence type="ECO:0000256" key="3">
    <source>
        <dbReference type="ARBA" id="ARBA00022475"/>
    </source>
</evidence>
<protein>
    <recommendedName>
        <fullName evidence="8">Permease IIC component</fullName>
    </recommendedName>
</protein>
<evidence type="ECO:0000256" key="7">
    <source>
        <dbReference type="ARBA" id="ARBA00023136"/>
    </source>
</evidence>
<dbReference type="PROSITE" id="PS51105">
    <property type="entry name" value="PTS_EIIC_TYPE_3"/>
    <property type="match status" value="1"/>
</dbReference>
<evidence type="ECO:0000259" key="10">
    <source>
        <dbReference type="PROSITE" id="PS51105"/>
    </source>
</evidence>
<dbReference type="Proteomes" id="UP001166402">
    <property type="component" value="Unassembled WGS sequence"/>
</dbReference>
<feature type="transmembrane region" description="Helical" evidence="9">
    <location>
        <begin position="21"/>
        <end position="53"/>
    </location>
</feature>
<reference evidence="11" key="1">
    <citation type="submission" date="2021-03" db="EMBL/GenBank/DDBJ databases">
        <title>Genomic Encyclopedia of Type Strains, Phase IV (KMG-IV): sequencing the most valuable type-strain genomes for metagenomic binning, comparative biology and taxonomic classification.</title>
        <authorList>
            <person name="Goeker M."/>
        </authorList>
    </citation>
    <scope>NUCLEOTIDE SEQUENCE</scope>
    <source>
        <strain evidence="11">DSM 101588</strain>
    </source>
</reference>
<keyword evidence="12" id="KW-1185">Reference proteome</keyword>
<feature type="transmembrane region" description="Helical" evidence="9">
    <location>
        <begin position="334"/>
        <end position="353"/>
    </location>
</feature>
<feature type="transmembrane region" description="Helical" evidence="9">
    <location>
        <begin position="309"/>
        <end position="328"/>
    </location>
</feature>
<keyword evidence="6 9" id="KW-1133">Transmembrane helix</keyword>
<dbReference type="PIRSF" id="PIRSF006351">
    <property type="entry name" value="PTS_EIIC-Cellobiose"/>
    <property type="match status" value="1"/>
</dbReference>
<keyword evidence="7 8" id="KW-0472">Membrane</keyword>
<dbReference type="InterPro" id="IPR004796">
    <property type="entry name" value="PTS_IIC_cello"/>
</dbReference>
<feature type="transmembrane region" description="Helical" evidence="9">
    <location>
        <begin position="274"/>
        <end position="297"/>
    </location>
</feature>
<feature type="transmembrane region" description="Helical" evidence="9">
    <location>
        <begin position="203"/>
        <end position="224"/>
    </location>
</feature>
<evidence type="ECO:0000313" key="11">
    <source>
        <dbReference type="EMBL" id="MBP2070947.1"/>
    </source>
</evidence>
<dbReference type="Pfam" id="PF02378">
    <property type="entry name" value="PTS_EIIC"/>
    <property type="match status" value="1"/>
</dbReference>
<dbReference type="NCBIfam" id="TIGR00410">
    <property type="entry name" value="lacE"/>
    <property type="match status" value="1"/>
</dbReference>
<dbReference type="RefSeq" id="WP_209452913.1">
    <property type="nucleotide sequence ID" value="NZ_JAGGLT010000003.1"/>
</dbReference>
<evidence type="ECO:0000256" key="5">
    <source>
        <dbReference type="ARBA" id="ARBA00022692"/>
    </source>
</evidence>
<evidence type="ECO:0000256" key="4">
    <source>
        <dbReference type="ARBA" id="ARBA00022597"/>
    </source>
</evidence>
<dbReference type="PANTHER" id="PTHR33989">
    <property type="match status" value="1"/>
</dbReference>
<organism evidence="11 12">
    <name type="scientific">Thermoanaerobacterium butyriciformans</name>
    <dbReference type="NCBI Taxonomy" id="1702242"/>
    <lineage>
        <taxon>Bacteria</taxon>
        <taxon>Bacillati</taxon>
        <taxon>Bacillota</taxon>
        <taxon>Clostridia</taxon>
        <taxon>Thermoanaerobacterales</taxon>
        <taxon>Thermoanaerobacteraceae</taxon>
        <taxon>Thermoanaerobacterium</taxon>
    </lineage>
</organism>
<dbReference type="PANTHER" id="PTHR33989:SF4">
    <property type="entry name" value="PTS SYSTEM N,N'-DIACETYLCHITOBIOSE-SPECIFIC EIIC COMPONENT"/>
    <property type="match status" value="1"/>
</dbReference>